<evidence type="ECO:0000313" key="3">
    <source>
        <dbReference type="Proteomes" id="UP000289200"/>
    </source>
</evidence>
<dbReference type="AlphaFoldDB" id="A0A3S4BXB9"/>
<accession>A0A3S4BXB9</accession>
<evidence type="ECO:0000256" key="1">
    <source>
        <dbReference type="SAM" id="SignalP"/>
    </source>
</evidence>
<sequence>MKTMVHYALAAGLAGALALGAATPSDAKSRNGRSVKADRVVTQTHYHGGHAGYARAGYANPVHAGAGLAAGAVGTGVGVAAGAVGAGLGIASGVAGAALSPFTGGVNYGYVPAADPYGAYAAAGPVNGAGAGAAYAASAGGGCWISTDSGRGYGYYGACGTRDADYGVAAISGQPGTQGTVLPY</sequence>
<reference evidence="3" key="1">
    <citation type="submission" date="2018-10" db="EMBL/GenBank/DDBJ databases">
        <authorList>
            <person name="Peiro R."/>
            <person name="Begona"/>
            <person name="Cbmso G."/>
            <person name="Lopez M."/>
            <person name="Gonzalez S."/>
            <person name="Sacristan E."/>
            <person name="Castillo E."/>
        </authorList>
    </citation>
    <scope>NUCLEOTIDE SEQUENCE [LARGE SCALE GENOMIC DNA]</scope>
</reference>
<dbReference type="RefSeq" id="WP_165363974.1">
    <property type="nucleotide sequence ID" value="NZ_UWOC01000154.1"/>
</dbReference>
<dbReference type="EMBL" id="UWOC01000154">
    <property type="protein sequence ID" value="VCU09785.1"/>
    <property type="molecule type" value="Genomic_DNA"/>
</dbReference>
<organism evidence="2 3">
    <name type="scientific">Rhodoplanes serenus</name>
    <dbReference type="NCBI Taxonomy" id="200615"/>
    <lineage>
        <taxon>Bacteria</taxon>
        <taxon>Pseudomonadati</taxon>
        <taxon>Pseudomonadota</taxon>
        <taxon>Alphaproteobacteria</taxon>
        <taxon>Hyphomicrobiales</taxon>
        <taxon>Nitrobacteraceae</taxon>
        <taxon>Rhodoplanes</taxon>
    </lineage>
</organism>
<evidence type="ECO:0000313" key="2">
    <source>
        <dbReference type="EMBL" id="VCU09785.1"/>
    </source>
</evidence>
<comment type="caution">
    <text evidence="2">The sequence shown here is derived from an EMBL/GenBank/DDBJ whole genome shotgun (WGS) entry which is preliminary data.</text>
</comment>
<keyword evidence="3" id="KW-1185">Reference proteome</keyword>
<feature type="signal peptide" evidence="1">
    <location>
        <begin position="1"/>
        <end position="27"/>
    </location>
</feature>
<feature type="chain" id="PRO_5018619555" evidence="1">
    <location>
        <begin position="28"/>
        <end position="184"/>
    </location>
</feature>
<proteinExistence type="predicted"/>
<keyword evidence="1" id="KW-0732">Signal</keyword>
<name>A0A3S4BXB9_9BRAD</name>
<gene>
    <name evidence="2" type="ORF">RHODGE_RHODGE_02955</name>
</gene>
<dbReference type="Proteomes" id="UP000289200">
    <property type="component" value="Unassembled WGS sequence"/>
</dbReference>
<protein>
    <submittedName>
        <fullName evidence="2">Uncharacterized protein</fullName>
    </submittedName>
</protein>